<organism evidence="1 2">
    <name type="scientific">Slackia heliotrinireducens (strain ATCC 29202 / DSM 20476 / NCTC 11029 / RHS 1)</name>
    <name type="common">Peptococcus heliotrinreducens</name>
    <dbReference type="NCBI Taxonomy" id="471855"/>
    <lineage>
        <taxon>Bacteria</taxon>
        <taxon>Bacillati</taxon>
        <taxon>Actinomycetota</taxon>
        <taxon>Coriobacteriia</taxon>
        <taxon>Eggerthellales</taxon>
        <taxon>Eggerthellaceae</taxon>
        <taxon>Slackia</taxon>
    </lineage>
</organism>
<dbReference type="STRING" id="471855.Shel_13880"/>
<evidence type="ECO:0008006" key="3">
    <source>
        <dbReference type="Google" id="ProtNLM"/>
    </source>
</evidence>
<dbReference type="Gene3D" id="1.10.3290.10">
    <property type="entry name" value="Fido-like domain"/>
    <property type="match status" value="1"/>
</dbReference>
<dbReference type="InterPro" id="IPR036597">
    <property type="entry name" value="Fido-like_dom_sf"/>
</dbReference>
<dbReference type="HOGENOM" id="CLU_603947_0_0_11"/>
<dbReference type="AlphaFoldDB" id="C7N674"/>
<dbReference type="EMBL" id="CP001684">
    <property type="protein sequence ID" value="ACV22409.1"/>
    <property type="molecule type" value="Genomic_DNA"/>
</dbReference>
<dbReference type="KEGG" id="shi:Shel_13880"/>
<proteinExistence type="predicted"/>
<dbReference type="RefSeq" id="WP_012798511.1">
    <property type="nucleotide sequence ID" value="NC_013165.1"/>
</dbReference>
<evidence type="ECO:0000313" key="2">
    <source>
        <dbReference type="Proteomes" id="UP000002026"/>
    </source>
</evidence>
<evidence type="ECO:0000313" key="1">
    <source>
        <dbReference type="EMBL" id="ACV22409.1"/>
    </source>
</evidence>
<accession>C7N674</accession>
<name>C7N674_SLAHD</name>
<dbReference type="Proteomes" id="UP000002026">
    <property type="component" value="Chromosome"/>
</dbReference>
<gene>
    <name evidence="1" type="ordered locus">Shel_13880</name>
</gene>
<sequence length="438" mass="48999">MKQSVQLLDTPQFKELVRAAWLAPVRRSDIVPEYVPGGFSADQVWDALTAIRYAQSYRSPVSLAGASHSSGNWHNFTVRLQDTCRQIADLTYKGSDLDIIARDRAGTAFITQQYIEEMVTNLDFDGFTANYEDVRAVLVGDRPPVDAAETIAANYHSLMVELGDMVDSPFDEQTLGDMYARLAHGIEDEVRRIEQADISTGCKVPRSPLQDHYRAAGSAPESSIALPIDIANGRAEAPRRHPIMESMLVNCQFWRTNLYPALNNLMGCIASRFYLVREGYPVMRYVPKIRILEKWRYGAYDGIASFSFDEAMAIAHENGDWTAYYDAVMSLLLLEIQDMKRSLLHRAAIDERAMSGIGNIPYLTHRQRDVLKQAVLAPETEFAIAAHQKTYGIAYSTARADLEKLADAGYLTRFMSGSAYHYRAAANLRTTLAAKCPA</sequence>
<protein>
    <recommendedName>
        <fullName evidence="3">Fido domain-containing protein</fullName>
    </recommendedName>
</protein>
<reference evidence="1 2" key="1">
    <citation type="journal article" date="2009" name="Stand. Genomic Sci.">
        <title>Complete genome sequence of Slackia heliotrinireducens type strain (RHS 1).</title>
        <authorList>
            <person name="Pukall R."/>
            <person name="Lapidus A."/>
            <person name="Nolan M."/>
            <person name="Copeland A."/>
            <person name="Glavina Del Rio T."/>
            <person name="Lucas S."/>
            <person name="Chen F."/>
            <person name="Tice H."/>
            <person name="Cheng J.F."/>
            <person name="Chertkov O."/>
            <person name="Bruce D."/>
            <person name="Goodwin L."/>
            <person name="Kuske C."/>
            <person name="Brettin T."/>
            <person name="Detter J.C."/>
            <person name="Han C."/>
            <person name="Pitluck S."/>
            <person name="Pati A."/>
            <person name="Mavrommatis K."/>
            <person name="Ivanova N."/>
            <person name="Ovchinnikova G."/>
            <person name="Chen A."/>
            <person name="Palaniappan K."/>
            <person name="Schneider S."/>
            <person name="Rohde M."/>
            <person name="Chain P."/>
            <person name="D'haeseleer P."/>
            <person name="Goker M."/>
            <person name="Bristow J."/>
            <person name="Eisen J.A."/>
            <person name="Markowitz V."/>
            <person name="Kyrpides N.C."/>
            <person name="Klenk H.P."/>
            <person name="Hugenholtz P."/>
        </authorList>
    </citation>
    <scope>NUCLEOTIDE SEQUENCE [LARGE SCALE GENOMIC DNA]</scope>
    <source>
        <strain evidence="2">ATCC 29202 / DSM 20476 / NCTC 11029 / RHS 1</strain>
    </source>
</reference>
<keyword evidence="2" id="KW-1185">Reference proteome</keyword>
<dbReference type="eggNOG" id="COG3177">
    <property type="taxonomic scope" value="Bacteria"/>
</dbReference>